<evidence type="ECO:0000313" key="1">
    <source>
        <dbReference type="EMBL" id="KIK25804.1"/>
    </source>
</evidence>
<sequence length="104" mass="11855">MIPRMRSYATMSSYIFPIPLDEGSGRLEMNRKAPSVSFDSHSCNVLHEIIIAASGHHRSPKYMPYTSGVRPHPLVVRRYDKIMRLSLTDVQCDTAPHAQKKSER</sequence>
<proteinExistence type="predicted"/>
<gene>
    <name evidence="1" type="ORF">PISMIDRAFT_676711</name>
</gene>
<dbReference type="EMBL" id="KN833705">
    <property type="protein sequence ID" value="KIK25804.1"/>
    <property type="molecule type" value="Genomic_DNA"/>
</dbReference>
<name>A0A0C9ZII1_9AGAM</name>
<keyword evidence="2" id="KW-1185">Reference proteome</keyword>
<dbReference type="AlphaFoldDB" id="A0A0C9ZII1"/>
<dbReference type="Proteomes" id="UP000054018">
    <property type="component" value="Unassembled WGS sequence"/>
</dbReference>
<reference evidence="1 2" key="1">
    <citation type="submission" date="2014-04" db="EMBL/GenBank/DDBJ databases">
        <authorList>
            <consortium name="DOE Joint Genome Institute"/>
            <person name="Kuo A."/>
            <person name="Kohler A."/>
            <person name="Costa M.D."/>
            <person name="Nagy L.G."/>
            <person name="Floudas D."/>
            <person name="Copeland A."/>
            <person name="Barry K.W."/>
            <person name="Cichocki N."/>
            <person name="Veneault-Fourrey C."/>
            <person name="LaButti K."/>
            <person name="Lindquist E.A."/>
            <person name="Lipzen A."/>
            <person name="Lundell T."/>
            <person name="Morin E."/>
            <person name="Murat C."/>
            <person name="Sun H."/>
            <person name="Tunlid A."/>
            <person name="Henrissat B."/>
            <person name="Grigoriev I.V."/>
            <person name="Hibbett D.S."/>
            <person name="Martin F."/>
            <person name="Nordberg H.P."/>
            <person name="Cantor M.N."/>
            <person name="Hua S.X."/>
        </authorList>
    </citation>
    <scope>NUCLEOTIDE SEQUENCE [LARGE SCALE GENOMIC DNA]</scope>
    <source>
        <strain evidence="1 2">441</strain>
    </source>
</reference>
<evidence type="ECO:0000313" key="2">
    <source>
        <dbReference type="Proteomes" id="UP000054018"/>
    </source>
</evidence>
<accession>A0A0C9ZII1</accession>
<organism evidence="1 2">
    <name type="scientific">Pisolithus microcarpus 441</name>
    <dbReference type="NCBI Taxonomy" id="765257"/>
    <lineage>
        <taxon>Eukaryota</taxon>
        <taxon>Fungi</taxon>
        <taxon>Dikarya</taxon>
        <taxon>Basidiomycota</taxon>
        <taxon>Agaricomycotina</taxon>
        <taxon>Agaricomycetes</taxon>
        <taxon>Agaricomycetidae</taxon>
        <taxon>Boletales</taxon>
        <taxon>Sclerodermatineae</taxon>
        <taxon>Pisolithaceae</taxon>
        <taxon>Pisolithus</taxon>
    </lineage>
</organism>
<protein>
    <submittedName>
        <fullName evidence="1">Uncharacterized protein</fullName>
    </submittedName>
</protein>
<reference evidence="2" key="2">
    <citation type="submission" date="2015-01" db="EMBL/GenBank/DDBJ databases">
        <title>Evolutionary Origins and Diversification of the Mycorrhizal Mutualists.</title>
        <authorList>
            <consortium name="DOE Joint Genome Institute"/>
            <consortium name="Mycorrhizal Genomics Consortium"/>
            <person name="Kohler A."/>
            <person name="Kuo A."/>
            <person name="Nagy L.G."/>
            <person name="Floudas D."/>
            <person name="Copeland A."/>
            <person name="Barry K.W."/>
            <person name="Cichocki N."/>
            <person name="Veneault-Fourrey C."/>
            <person name="LaButti K."/>
            <person name="Lindquist E.A."/>
            <person name="Lipzen A."/>
            <person name="Lundell T."/>
            <person name="Morin E."/>
            <person name="Murat C."/>
            <person name="Riley R."/>
            <person name="Ohm R."/>
            <person name="Sun H."/>
            <person name="Tunlid A."/>
            <person name="Henrissat B."/>
            <person name="Grigoriev I.V."/>
            <person name="Hibbett D.S."/>
            <person name="Martin F."/>
        </authorList>
    </citation>
    <scope>NUCLEOTIDE SEQUENCE [LARGE SCALE GENOMIC DNA]</scope>
    <source>
        <strain evidence="2">441</strain>
    </source>
</reference>
<dbReference type="HOGENOM" id="CLU_2251120_0_0_1"/>